<evidence type="ECO:0000256" key="1">
    <source>
        <dbReference type="SAM" id="Phobius"/>
    </source>
</evidence>
<dbReference type="EMBL" id="CP032514">
    <property type="protein sequence ID" value="AYD89264.1"/>
    <property type="molecule type" value="Genomic_DNA"/>
</dbReference>
<keyword evidence="1" id="KW-0472">Membrane</keyword>
<feature type="transmembrane region" description="Helical" evidence="1">
    <location>
        <begin position="36"/>
        <end position="56"/>
    </location>
</feature>
<organism evidence="2 3">
    <name type="scientific">Actinomyces lilanjuaniae</name>
    <dbReference type="NCBI Taxonomy" id="2321394"/>
    <lineage>
        <taxon>Bacteria</taxon>
        <taxon>Bacillati</taxon>
        <taxon>Actinomycetota</taxon>
        <taxon>Actinomycetes</taxon>
        <taxon>Actinomycetales</taxon>
        <taxon>Actinomycetaceae</taxon>
        <taxon>Actinomyces</taxon>
    </lineage>
</organism>
<reference evidence="2 3" key="1">
    <citation type="submission" date="2018-09" db="EMBL/GenBank/DDBJ databases">
        <authorList>
            <person name="Li J."/>
        </authorList>
    </citation>
    <scope>NUCLEOTIDE SEQUENCE [LARGE SCALE GENOMIC DNA]</scope>
    <source>
        <strain evidence="2 3">2129</strain>
    </source>
</reference>
<keyword evidence="1" id="KW-0812">Transmembrane</keyword>
<evidence type="ECO:0000313" key="2">
    <source>
        <dbReference type="EMBL" id="AYD89264.1"/>
    </source>
</evidence>
<accession>A0ABM6Z1W8</accession>
<keyword evidence="3" id="KW-1185">Reference proteome</keyword>
<keyword evidence="1" id="KW-1133">Transmembrane helix</keyword>
<sequence length="162" mass="17352">MRLVVRVGAVPAAVVLPALCFQLAVEWGSGSYGGSLLFVHLLVVVVAGLAGSYSLHEVAHLLAARRWYPAGTQAAWQLTVLRVSLLTRGVPPVRGARALVAAAGPLSCVVLGAVMAVVSAPTWLWAWYLCHGVFLLPVFGDGITVWRYLWRHCVRRSGEPGD</sequence>
<gene>
    <name evidence="2" type="ORF">D5R93_02895</name>
</gene>
<evidence type="ECO:0000313" key="3">
    <source>
        <dbReference type="Proteomes" id="UP000273001"/>
    </source>
</evidence>
<dbReference type="Proteomes" id="UP000273001">
    <property type="component" value="Chromosome"/>
</dbReference>
<protein>
    <recommendedName>
        <fullName evidence="4">DUF3267 domain-containing protein</fullName>
    </recommendedName>
</protein>
<feature type="transmembrane region" description="Helical" evidence="1">
    <location>
        <begin position="125"/>
        <end position="149"/>
    </location>
</feature>
<feature type="transmembrane region" description="Helical" evidence="1">
    <location>
        <begin position="98"/>
        <end position="119"/>
    </location>
</feature>
<evidence type="ECO:0008006" key="4">
    <source>
        <dbReference type="Google" id="ProtNLM"/>
    </source>
</evidence>
<name>A0ABM6Z1W8_9ACTO</name>
<proteinExistence type="predicted"/>